<dbReference type="RefSeq" id="WP_109089275.1">
    <property type="nucleotide sequence ID" value="NZ_QEXO01000003.1"/>
</dbReference>
<evidence type="ECO:0000256" key="3">
    <source>
        <dbReference type="PIRSR" id="PIRSR006241-50"/>
    </source>
</evidence>
<dbReference type="InterPro" id="IPR050417">
    <property type="entry name" value="Sugar_Epim/Isomerase"/>
</dbReference>
<evidence type="ECO:0000256" key="2">
    <source>
        <dbReference type="PIRNR" id="PIRNR006241"/>
    </source>
</evidence>
<reference evidence="5 6" key="2">
    <citation type="submission" date="2018-05" db="EMBL/GenBank/DDBJ databases">
        <authorList>
            <person name="Lanie J.A."/>
            <person name="Ng W.-L."/>
            <person name="Kazmierczak K.M."/>
            <person name="Andrzejewski T.M."/>
            <person name="Davidsen T.M."/>
            <person name="Wayne K.J."/>
            <person name="Tettelin H."/>
            <person name="Glass J.I."/>
            <person name="Rusch D."/>
            <person name="Podicherti R."/>
            <person name="Tsui H.-C.T."/>
            <person name="Winkler M.E."/>
        </authorList>
    </citation>
    <scope>NUCLEOTIDE SEQUENCE [LARGE SCALE GENOMIC DNA]</scope>
    <source>
        <strain evidence="5 6">YBY</strain>
    </source>
</reference>
<evidence type="ECO:0000259" key="4">
    <source>
        <dbReference type="Pfam" id="PF01261"/>
    </source>
</evidence>
<name>A0A2U2BJ72_ALCFA</name>
<dbReference type="EMBL" id="QEXO01000003">
    <property type="protein sequence ID" value="PWE14060.1"/>
    <property type="molecule type" value="Genomic_DNA"/>
</dbReference>
<evidence type="ECO:0000313" key="5">
    <source>
        <dbReference type="EMBL" id="PWE14060.1"/>
    </source>
</evidence>
<dbReference type="STRING" id="511.UZ73_11975"/>
<dbReference type="InterPro" id="IPR013022">
    <property type="entry name" value="Xyl_isomerase-like_TIM-brl"/>
</dbReference>
<comment type="similarity">
    <text evidence="2">Belongs to the hyi family.</text>
</comment>
<dbReference type="PANTHER" id="PTHR43489:SF6">
    <property type="entry name" value="HYDROXYPYRUVATE ISOMERASE-RELATED"/>
    <property type="match status" value="1"/>
</dbReference>
<sequence>MQLSANLSWLYRHLDWSERFEAAAADGFQGVEILLPYDYAPAWYAQQLQAAQLELTLINTPIGEGQGRLGWAAIPGAQAQFQDAFDRARAVAQATGCRRIHVMAGDVSPFAQEDCRAALLGNLEQALALVEADDLVLTLEALNRSDMAGYFYYLPEQVIEVLQHFNSPRLRLQFDYYHCVKESLDVPSSVAACAPWIGYVQIAGADGRYEPDLAQHDLLAGVAALPALAYDSWLGCEYQPRGLPSEGLAWCQPLRDRGVLAAPRRRDAASTQAAGR</sequence>
<dbReference type="Gene3D" id="3.20.20.150">
    <property type="entry name" value="Divalent-metal-dependent TIM barrel enzymes"/>
    <property type="match status" value="1"/>
</dbReference>
<dbReference type="GO" id="GO:0008903">
    <property type="term" value="F:hydroxypyruvate isomerase activity"/>
    <property type="evidence" value="ECO:0007669"/>
    <property type="project" value="TreeGrafter"/>
</dbReference>
<evidence type="ECO:0000256" key="1">
    <source>
        <dbReference type="ARBA" id="ARBA00023235"/>
    </source>
</evidence>
<reference evidence="5 6" key="1">
    <citation type="submission" date="2018-05" db="EMBL/GenBank/DDBJ databases">
        <title>Genome Sequence of an Efficient Indole-Degrading Bacterium, Alcaligenes sp.YBY.</title>
        <authorList>
            <person name="Yang B."/>
        </authorList>
    </citation>
    <scope>NUCLEOTIDE SEQUENCE [LARGE SCALE GENOMIC DNA]</scope>
    <source>
        <strain evidence="5 6">YBY</strain>
    </source>
</reference>
<gene>
    <name evidence="5" type="ORF">DF183_12985</name>
</gene>
<dbReference type="GO" id="GO:0046487">
    <property type="term" value="P:glyoxylate metabolic process"/>
    <property type="evidence" value="ECO:0007669"/>
    <property type="project" value="TreeGrafter"/>
</dbReference>
<evidence type="ECO:0000313" key="6">
    <source>
        <dbReference type="Proteomes" id="UP000245216"/>
    </source>
</evidence>
<dbReference type="Proteomes" id="UP000245216">
    <property type="component" value="Unassembled WGS sequence"/>
</dbReference>
<dbReference type="PANTHER" id="PTHR43489">
    <property type="entry name" value="ISOMERASE"/>
    <property type="match status" value="1"/>
</dbReference>
<comment type="caution">
    <text evidence="5">The sequence shown here is derived from an EMBL/GenBank/DDBJ whole genome shotgun (WGS) entry which is preliminary data.</text>
</comment>
<dbReference type="Pfam" id="PF01261">
    <property type="entry name" value="AP_endonuc_2"/>
    <property type="match status" value="1"/>
</dbReference>
<feature type="active site" description="Proton donor/acceptor" evidence="3">
    <location>
        <position position="140"/>
    </location>
</feature>
<keyword evidence="1 2" id="KW-0413">Isomerase</keyword>
<keyword evidence="5" id="KW-0670">Pyruvate</keyword>
<proteinExistence type="inferred from homology"/>
<feature type="domain" description="Xylose isomerase-like TIM barrel" evidence="4">
    <location>
        <begin position="20"/>
        <end position="252"/>
    </location>
</feature>
<dbReference type="InterPro" id="IPR036237">
    <property type="entry name" value="Xyl_isomerase-like_sf"/>
</dbReference>
<dbReference type="SUPFAM" id="SSF51658">
    <property type="entry name" value="Xylose isomerase-like"/>
    <property type="match status" value="1"/>
</dbReference>
<protein>
    <submittedName>
        <fullName evidence="5">Hydroxypyruvate isomerase</fullName>
    </submittedName>
</protein>
<organism evidence="5 6">
    <name type="scientific">Alcaligenes faecalis</name>
    <dbReference type="NCBI Taxonomy" id="511"/>
    <lineage>
        <taxon>Bacteria</taxon>
        <taxon>Pseudomonadati</taxon>
        <taxon>Pseudomonadota</taxon>
        <taxon>Betaproteobacteria</taxon>
        <taxon>Burkholderiales</taxon>
        <taxon>Alcaligenaceae</taxon>
        <taxon>Alcaligenes</taxon>
    </lineage>
</organism>
<dbReference type="InterPro" id="IPR026040">
    <property type="entry name" value="HyI-like"/>
</dbReference>
<accession>A0A2U2BJ72</accession>
<dbReference type="PIRSF" id="PIRSF006241">
    <property type="entry name" value="HyI"/>
    <property type="match status" value="1"/>
</dbReference>
<feature type="active site" description="Proton donor/acceptor" evidence="3">
    <location>
        <position position="237"/>
    </location>
</feature>
<dbReference type="AlphaFoldDB" id="A0A2U2BJ72"/>